<evidence type="ECO:0000313" key="2">
    <source>
        <dbReference type="Proteomes" id="UP000422989"/>
    </source>
</evidence>
<accession>A0A6I6E639</accession>
<reference evidence="1 2" key="1">
    <citation type="submission" date="2018-09" db="EMBL/GenBank/DDBJ databases">
        <title>Whole genome sequencing of Microbacterium oryzae strain MB-10T.</title>
        <authorList>
            <person name="Das S.K."/>
        </authorList>
    </citation>
    <scope>NUCLEOTIDE SEQUENCE [LARGE SCALE GENOMIC DNA]</scope>
    <source>
        <strain evidence="1 2">MB-10</strain>
    </source>
</reference>
<dbReference type="EMBL" id="CP032550">
    <property type="protein sequence ID" value="QGU27131.1"/>
    <property type="molecule type" value="Genomic_DNA"/>
</dbReference>
<protein>
    <submittedName>
        <fullName evidence="1">Uncharacterized protein</fullName>
    </submittedName>
</protein>
<organism evidence="1 2">
    <name type="scientific">Microbacterium oryzae</name>
    <dbReference type="NCBI Taxonomy" id="743009"/>
    <lineage>
        <taxon>Bacteria</taxon>
        <taxon>Bacillati</taxon>
        <taxon>Actinomycetota</taxon>
        <taxon>Actinomycetes</taxon>
        <taxon>Micrococcales</taxon>
        <taxon>Microbacteriaceae</taxon>
        <taxon>Microbacterium</taxon>
    </lineage>
</organism>
<dbReference type="KEGG" id="moj:D7D94_05220"/>
<dbReference type="Proteomes" id="UP000422989">
    <property type="component" value="Chromosome"/>
</dbReference>
<gene>
    <name evidence="1" type="ORF">D7D94_05220</name>
</gene>
<proteinExistence type="predicted"/>
<name>A0A6I6E639_9MICO</name>
<dbReference type="RefSeq" id="WP_156241623.1">
    <property type="nucleotide sequence ID" value="NZ_BAAAZL010000006.1"/>
</dbReference>
<evidence type="ECO:0000313" key="1">
    <source>
        <dbReference type="EMBL" id="QGU27131.1"/>
    </source>
</evidence>
<sequence>MSIPTRAHAPIRMVVFDHDENAAKAREAVRPLQASGRLDLVECAGVDDFVGALAEPAELLIVLTHGTAEGEFAKGDDTPSHAADLIPELRCRALLSFVCDHAGDRLWDTDRNRGVTRLVNDELVHTADILRILDVLATNDIGANRSGVLGLLRATKKRFPKISTRWRIVSE</sequence>
<keyword evidence="2" id="KW-1185">Reference proteome</keyword>
<dbReference type="AlphaFoldDB" id="A0A6I6E639"/>